<name>A0A0G4IKA8_PLABS</name>
<gene>
    <name evidence="2" type="ORF">PBRA_004339</name>
</gene>
<proteinExistence type="predicted"/>
<feature type="transmembrane region" description="Helical" evidence="1">
    <location>
        <begin position="239"/>
        <end position="259"/>
    </location>
</feature>
<feature type="transmembrane region" description="Helical" evidence="1">
    <location>
        <begin position="156"/>
        <end position="173"/>
    </location>
</feature>
<keyword evidence="3" id="KW-1185">Reference proteome</keyword>
<evidence type="ECO:0000313" key="3">
    <source>
        <dbReference type="Proteomes" id="UP000039324"/>
    </source>
</evidence>
<sequence>MWKGILLTVGSDDVIRAVTSSDDPLTRSGEFIRDIMRIRADYLRDKRRPMELRLRLDAVVAECMDLLPHELKMPGVCRGSVRSWMADFISAKVISGPRLFVLYRIHREWIRIMEHDRLADGMDCHVSGVVDRDGMLDLPSPMRRSAPANVNRHRRLVWAAVLFGIGAIPAAGVRRNKHVPSQPASGPIPMPRIAEGILATSLALAAALRLTMRGRPGRSPAGSVLREELPPDRRRTPGWMWAIVAISIVVVSAGCYAVFRFYRGHFRDRQHTAWQVRKIEQLMQPLS</sequence>
<evidence type="ECO:0000256" key="1">
    <source>
        <dbReference type="SAM" id="Phobius"/>
    </source>
</evidence>
<keyword evidence="1" id="KW-1133">Transmembrane helix</keyword>
<reference evidence="2 3" key="1">
    <citation type="submission" date="2015-02" db="EMBL/GenBank/DDBJ databases">
        <authorList>
            <person name="Chooi Y.-H."/>
        </authorList>
    </citation>
    <scope>NUCLEOTIDE SEQUENCE [LARGE SCALE GENOMIC DNA]</scope>
    <source>
        <strain evidence="2">E3</strain>
    </source>
</reference>
<dbReference type="Proteomes" id="UP000039324">
    <property type="component" value="Unassembled WGS sequence"/>
</dbReference>
<protein>
    <submittedName>
        <fullName evidence="2">Uncharacterized protein</fullName>
    </submittedName>
</protein>
<keyword evidence="1" id="KW-0812">Transmembrane</keyword>
<dbReference type="EMBL" id="CDSF01000024">
    <property type="protein sequence ID" value="CEO95613.1"/>
    <property type="molecule type" value="Genomic_DNA"/>
</dbReference>
<organism evidence="2 3">
    <name type="scientific">Plasmodiophora brassicae</name>
    <name type="common">Clubroot disease agent</name>
    <dbReference type="NCBI Taxonomy" id="37360"/>
    <lineage>
        <taxon>Eukaryota</taxon>
        <taxon>Sar</taxon>
        <taxon>Rhizaria</taxon>
        <taxon>Endomyxa</taxon>
        <taxon>Phytomyxea</taxon>
        <taxon>Plasmodiophorida</taxon>
        <taxon>Plasmodiophoridae</taxon>
        <taxon>Plasmodiophora</taxon>
    </lineage>
</organism>
<dbReference type="AlphaFoldDB" id="A0A0G4IKA8"/>
<accession>A0A0G4IKA8</accession>
<keyword evidence="1" id="KW-0472">Membrane</keyword>
<evidence type="ECO:0000313" key="2">
    <source>
        <dbReference type="EMBL" id="CEO95613.1"/>
    </source>
</evidence>